<evidence type="ECO:0000313" key="10">
    <source>
        <dbReference type="EMBL" id="GGD62545.1"/>
    </source>
</evidence>
<keyword evidence="4" id="KW-0813">Transport</keyword>
<dbReference type="SUPFAM" id="SSF52943">
    <property type="entry name" value="ATP synthase (F1-ATPase), gamma subunit"/>
    <property type="match status" value="1"/>
</dbReference>
<protein>
    <recommendedName>
        <fullName evidence="12">ATPase</fullName>
    </recommendedName>
</protein>
<dbReference type="Gene3D" id="1.10.287.80">
    <property type="entry name" value="ATP synthase, gamma subunit, helix hairpin domain"/>
    <property type="match status" value="1"/>
</dbReference>
<keyword evidence="7" id="KW-0472">Membrane</keyword>
<gene>
    <name evidence="10" type="primary">atpG</name>
    <name evidence="10" type="ORF">GCM10010990_09920</name>
</gene>
<proteinExistence type="inferred from homology"/>
<dbReference type="EMBL" id="BMIP01000002">
    <property type="protein sequence ID" value="GGD62545.1"/>
    <property type="molecule type" value="Genomic_DNA"/>
</dbReference>
<evidence type="ECO:0000256" key="3">
    <source>
        <dbReference type="ARBA" id="ARBA00007681"/>
    </source>
</evidence>
<dbReference type="OrthoDB" id="6169121at2"/>
<keyword evidence="11" id="KW-1185">Reference proteome</keyword>
<evidence type="ECO:0000256" key="6">
    <source>
        <dbReference type="ARBA" id="ARBA00023065"/>
    </source>
</evidence>
<evidence type="ECO:0000256" key="9">
    <source>
        <dbReference type="ARBA" id="ARBA00023310"/>
    </source>
</evidence>
<evidence type="ECO:0000256" key="7">
    <source>
        <dbReference type="ARBA" id="ARBA00023136"/>
    </source>
</evidence>
<keyword evidence="5" id="KW-0375">Hydrogen ion transport</keyword>
<keyword evidence="9" id="KW-0066">ATP synthesis</keyword>
<dbReference type="InterPro" id="IPR035968">
    <property type="entry name" value="ATP_synth_F1_ATPase_gsu"/>
</dbReference>
<comment type="subcellular location">
    <subcellularLocation>
        <location evidence="2">Membrane</location>
        <topology evidence="2">Peripheral membrane protein</topology>
    </subcellularLocation>
</comment>
<dbReference type="Proteomes" id="UP000612349">
    <property type="component" value="Unassembled WGS sequence"/>
</dbReference>
<dbReference type="GO" id="GO:0045259">
    <property type="term" value="C:proton-transporting ATP synthase complex"/>
    <property type="evidence" value="ECO:0007669"/>
    <property type="project" value="UniProtKB-KW"/>
</dbReference>
<sequence length="278" mass="29838">MAERLATLERSIASVRQLSSVVTAMRGIAAARTVEAQGRLQGIADYAATIGQAISRVLALPGETAPAGESGGLRLVIAICAEQGFVGNFNHRVLERADVAAQDGDLLFLLGSRGFVPAEEMGQDIAWSAPMAGHADQLDTLANRLTDALFARVARGGISEIALVHAVQQEESGIAIVERTLVPFDFSRFPLHHGETAPLTQIPPMELLRQLSEEYVFAEICEALTLSFAAENAERMRAMIAARSHVDARLEELAAAERIMRQSEITEEVIELAAGQLG</sequence>
<accession>A0A916YV48</accession>
<keyword evidence="8" id="KW-0139">CF(1)</keyword>
<reference evidence="10" key="2">
    <citation type="submission" date="2020-09" db="EMBL/GenBank/DDBJ databases">
        <authorList>
            <person name="Sun Q."/>
            <person name="Zhou Y."/>
        </authorList>
    </citation>
    <scope>NUCLEOTIDE SEQUENCE</scope>
    <source>
        <strain evidence="10">CGMCC 1.15360</strain>
    </source>
</reference>
<comment type="similarity">
    <text evidence="3">Belongs to the ATPase gamma chain family.</text>
</comment>
<organism evidence="10 11">
    <name type="scientific">Croceicoccus mobilis</name>
    <dbReference type="NCBI Taxonomy" id="1703339"/>
    <lineage>
        <taxon>Bacteria</taxon>
        <taxon>Pseudomonadati</taxon>
        <taxon>Pseudomonadota</taxon>
        <taxon>Alphaproteobacteria</taxon>
        <taxon>Sphingomonadales</taxon>
        <taxon>Erythrobacteraceae</taxon>
        <taxon>Croceicoccus</taxon>
    </lineage>
</organism>
<reference evidence="10" key="1">
    <citation type="journal article" date="2014" name="Int. J. Syst. Evol. Microbiol.">
        <title>Complete genome sequence of Corynebacterium casei LMG S-19264T (=DSM 44701T), isolated from a smear-ripened cheese.</title>
        <authorList>
            <consortium name="US DOE Joint Genome Institute (JGI-PGF)"/>
            <person name="Walter F."/>
            <person name="Albersmeier A."/>
            <person name="Kalinowski J."/>
            <person name="Ruckert C."/>
        </authorList>
    </citation>
    <scope>NUCLEOTIDE SEQUENCE</scope>
    <source>
        <strain evidence="10">CGMCC 1.15360</strain>
    </source>
</reference>
<evidence type="ECO:0000256" key="2">
    <source>
        <dbReference type="ARBA" id="ARBA00004170"/>
    </source>
</evidence>
<evidence type="ECO:0008006" key="12">
    <source>
        <dbReference type="Google" id="ProtNLM"/>
    </source>
</evidence>
<evidence type="ECO:0000256" key="5">
    <source>
        <dbReference type="ARBA" id="ARBA00022781"/>
    </source>
</evidence>
<dbReference type="InterPro" id="IPR000131">
    <property type="entry name" value="ATP_synth_F1_gsu"/>
</dbReference>
<evidence type="ECO:0000256" key="1">
    <source>
        <dbReference type="ARBA" id="ARBA00003456"/>
    </source>
</evidence>
<name>A0A916YV48_9SPHN</name>
<evidence type="ECO:0000313" key="11">
    <source>
        <dbReference type="Proteomes" id="UP000612349"/>
    </source>
</evidence>
<dbReference type="PRINTS" id="PR00126">
    <property type="entry name" value="ATPASEGAMMA"/>
</dbReference>
<comment type="caution">
    <text evidence="10">The sequence shown here is derived from an EMBL/GenBank/DDBJ whole genome shotgun (WGS) entry which is preliminary data.</text>
</comment>
<dbReference type="GO" id="GO:0046933">
    <property type="term" value="F:proton-transporting ATP synthase activity, rotational mechanism"/>
    <property type="evidence" value="ECO:0007669"/>
    <property type="project" value="InterPro"/>
</dbReference>
<comment type="function">
    <text evidence="1">Produces ATP from ADP in the presence of a proton gradient across the membrane. The gamma chain is believed to be important in regulating ATPase activity and the flow of protons through the CF(0) complex.</text>
</comment>
<dbReference type="AlphaFoldDB" id="A0A916YV48"/>
<evidence type="ECO:0000256" key="8">
    <source>
        <dbReference type="ARBA" id="ARBA00023196"/>
    </source>
</evidence>
<evidence type="ECO:0000256" key="4">
    <source>
        <dbReference type="ARBA" id="ARBA00022448"/>
    </source>
</evidence>
<dbReference type="Pfam" id="PF00231">
    <property type="entry name" value="ATP-synt"/>
    <property type="match status" value="1"/>
</dbReference>
<dbReference type="Gene3D" id="3.40.1380.10">
    <property type="match status" value="1"/>
</dbReference>
<keyword evidence="6" id="KW-0406">Ion transport</keyword>
<dbReference type="RefSeq" id="WP_066776620.1">
    <property type="nucleotide sequence ID" value="NZ_BMIP01000002.1"/>
</dbReference>